<reference evidence="3" key="1">
    <citation type="submission" date="2016-05" db="EMBL/GenBank/DDBJ databases">
        <authorList>
            <person name="Naeem Raeece"/>
        </authorList>
    </citation>
    <scope>NUCLEOTIDE SEQUENCE [LARGE SCALE GENOMIC DNA]</scope>
</reference>
<sequence>MLHDVPIISLMENAKKRNDSTGDIFNLIELLKNEENIFACVECCENNSYETYDNILTYVKSDLNIHVCVLDIISIYKCKNVAKFVKDLFIDFTKYVRRKRIYKSAFFLPYFNDWVMPIKEHKSAIIHQQNGKKEDWSSESSRRYHMTGRDSDNFLLSTEGKRKRKYEVNMHIYNAIFYLKNNLLKKMNKKYKVNLIGFHKTRGVFDSYRNLFDYNIKVFHFVSTHILYYIHMNRNITLFYKKGKLSLDVIYDTISNKLDFVSSHDRENINLFKCFFKYYYKFQNCTNRKGVGNRQNGTSKNESTNIRDGHNNLILHHNFKLVNFLIHLKNFKYLRKYKYFKRETKKNKSNTFLLPYKDNILEYIKRNFYTPFFIREYVRTLLKRHVKRMRNFIRTEDSLNYSSIKNGISGESTNNRDNIVGSTKHGNHPCLSDDNRCGNKRDDRCENEGRTLSGIRSCDRRKLINSEKPSIGEKHEKVDELVVIRKHFFLKKKYQNDHYNVYNSEAESYIRFYFSKFHLPNSLLIYGKDGSGKTTLLRFIALIICSNYKDIHFARNSKYNVRFDTGTEKITYTGKSSNQSVTIGRCAYNGCSGSCHRYLGNCDSCRMRSARVINMHHGEKKKIYSMFRNVCIIPFENHLLVNKTIGENSRYIKRIFTTAFKNQPSVIIFDNIDTFVEKNNNYKYSEDDQNEDVYKNIYLLGKDTLYFVKMQVHKHNIRSKLSNISRVFLIQLIKPFDNFNYLIFSFSQLA</sequence>
<accession>A0A1A8WWU1</accession>
<protein>
    <recommendedName>
        <fullName evidence="1">ATPase AAA-type core domain-containing protein</fullName>
    </recommendedName>
</protein>
<dbReference type="SUPFAM" id="SSF52540">
    <property type="entry name" value="P-loop containing nucleoside triphosphate hydrolases"/>
    <property type="match status" value="1"/>
</dbReference>
<evidence type="ECO:0000259" key="1">
    <source>
        <dbReference type="Pfam" id="PF00004"/>
    </source>
</evidence>
<dbReference type="GO" id="GO:0005524">
    <property type="term" value="F:ATP binding"/>
    <property type="evidence" value="ECO:0007669"/>
    <property type="project" value="InterPro"/>
</dbReference>
<name>A0A1A8WWU1_PLAOA</name>
<dbReference type="GO" id="GO:0016887">
    <property type="term" value="F:ATP hydrolysis activity"/>
    <property type="evidence" value="ECO:0007669"/>
    <property type="project" value="InterPro"/>
</dbReference>
<feature type="domain" description="ATPase AAA-type core" evidence="1">
    <location>
        <begin position="637"/>
        <end position="691"/>
    </location>
</feature>
<dbReference type="AlphaFoldDB" id="A0A1A8WWU1"/>
<dbReference type="Pfam" id="PF00004">
    <property type="entry name" value="AAA"/>
    <property type="match status" value="1"/>
</dbReference>
<dbReference type="InterPro" id="IPR027417">
    <property type="entry name" value="P-loop_NTPase"/>
</dbReference>
<evidence type="ECO:0000313" key="2">
    <source>
        <dbReference type="EMBL" id="SBS96834.1"/>
    </source>
</evidence>
<dbReference type="Gene3D" id="3.40.50.300">
    <property type="entry name" value="P-loop containing nucleotide triphosphate hydrolases"/>
    <property type="match status" value="1"/>
</dbReference>
<dbReference type="InterPro" id="IPR003959">
    <property type="entry name" value="ATPase_AAA_core"/>
</dbReference>
<organism evidence="2 3">
    <name type="scientific">Plasmodium ovale curtisi</name>
    <dbReference type="NCBI Taxonomy" id="864141"/>
    <lineage>
        <taxon>Eukaryota</taxon>
        <taxon>Sar</taxon>
        <taxon>Alveolata</taxon>
        <taxon>Apicomplexa</taxon>
        <taxon>Aconoidasida</taxon>
        <taxon>Haemosporida</taxon>
        <taxon>Plasmodiidae</taxon>
        <taxon>Plasmodium</taxon>
        <taxon>Plasmodium (Plasmodium)</taxon>
    </lineage>
</organism>
<gene>
    <name evidence="2" type="ORF">POVCU1_034170</name>
</gene>
<evidence type="ECO:0000313" key="3">
    <source>
        <dbReference type="Proteomes" id="UP000078546"/>
    </source>
</evidence>
<dbReference type="Proteomes" id="UP000078546">
    <property type="component" value="Unassembled WGS sequence"/>
</dbReference>
<dbReference type="EMBL" id="FLQV01000631">
    <property type="protein sequence ID" value="SBS96834.1"/>
    <property type="molecule type" value="Genomic_DNA"/>
</dbReference>
<proteinExistence type="predicted"/>